<name>A0A5C0XUR1_PYRFU</name>
<keyword evidence="2" id="KW-0808">Transferase</keyword>
<organism evidence="2 3">
    <name type="scientific">Pyrococcus furiosus (strain ATCC 43587 / DSM 3638 / JCM 8422 / Vc1)</name>
    <dbReference type="NCBI Taxonomy" id="186497"/>
    <lineage>
        <taxon>Archaea</taxon>
        <taxon>Methanobacteriati</taxon>
        <taxon>Methanobacteriota</taxon>
        <taxon>Thermococci</taxon>
        <taxon>Thermococcales</taxon>
        <taxon>Thermococcaceae</taxon>
        <taxon>Pyrococcus</taxon>
    </lineage>
</organism>
<feature type="region of interest" description="Disordered" evidence="1">
    <location>
        <begin position="1"/>
        <end position="20"/>
    </location>
</feature>
<reference evidence="2 3" key="1">
    <citation type="submission" date="2017-08" db="EMBL/GenBank/DDBJ databases">
        <title>Resequencing and Reannotation of the genome of Pyrococcus furiosus type strain DSM3638.</title>
        <authorList>
            <person name="Reichelt R.M."/>
            <person name="Bunk B."/>
        </authorList>
    </citation>
    <scope>NUCLEOTIDE SEQUENCE [LARGE SCALE GENOMIC DNA]</scope>
    <source>
        <strain evidence="2 3">DSM 3638</strain>
    </source>
</reference>
<evidence type="ECO:0000256" key="1">
    <source>
        <dbReference type="SAM" id="MobiDB-lite"/>
    </source>
</evidence>
<dbReference type="Proteomes" id="UP000324354">
    <property type="component" value="Chromosome"/>
</dbReference>
<dbReference type="AlphaFoldDB" id="A0A5C0XUR1"/>
<evidence type="ECO:0000313" key="2">
    <source>
        <dbReference type="EMBL" id="QEK78510.1"/>
    </source>
</evidence>
<dbReference type="EMBL" id="CP023154">
    <property type="protein sequence ID" value="QEK78510.1"/>
    <property type="molecule type" value="Genomic_DNA"/>
</dbReference>
<gene>
    <name evidence="2" type="ORF">PFDSM3638_04175</name>
</gene>
<accession>A0A5C0XUR1</accession>
<evidence type="ECO:0000313" key="3">
    <source>
        <dbReference type="Proteomes" id="UP000324354"/>
    </source>
</evidence>
<dbReference type="SMR" id="A0A5C0XUR1"/>
<protein>
    <submittedName>
        <fullName evidence="2">Nucleotidyltransferase</fullName>
    </submittedName>
</protein>
<sequence length="77" mass="8859">MKPLLLSRRTHQKPGNYASGRGFPSSTRYIEDVQWLLKEFEPFVRVSADLPFVKARDIALIRSELEKKKPASLEVCL</sequence>
<dbReference type="GO" id="GO:0016740">
    <property type="term" value="F:transferase activity"/>
    <property type="evidence" value="ECO:0007669"/>
    <property type="project" value="UniProtKB-KW"/>
</dbReference>
<proteinExistence type="predicted"/>